<protein>
    <submittedName>
        <fullName evidence="1">Uncharacterized protein</fullName>
    </submittedName>
</protein>
<organism evidence="1 2">
    <name type="scientific">Klebsiella phage vB_Kpn_F48</name>
    <dbReference type="NCBI Taxonomy" id="2070028"/>
    <lineage>
        <taxon>Viruses</taxon>
        <taxon>Duplodnaviria</taxon>
        <taxon>Heunggongvirae</taxon>
        <taxon>Uroviricota</taxon>
        <taxon>Caudoviricetes</taxon>
        <taxon>Marfavirus</taxon>
        <taxon>Marfavirus F48</taxon>
    </lineage>
</organism>
<keyword evidence="2" id="KW-1185">Reference proteome</keyword>
<proteinExistence type="predicted"/>
<accession>A0A2I6UFQ1</accession>
<reference evidence="2" key="1">
    <citation type="submission" date="2018-01" db="EMBL/GenBank/DDBJ databases">
        <title>Direct submission.</title>
        <authorList>
            <person name="Ciacci N."/>
        </authorList>
    </citation>
    <scope>NUCLEOTIDE SEQUENCE [LARGE SCALE GENOMIC DNA]</scope>
</reference>
<evidence type="ECO:0000313" key="1">
    <source>
        <dbReference type="EMBL" id="AUO78800.1"/>
    </source>
</evidence>
<dbReference type="EMBL" id="MG746602">
    <property type="protein sequence ID" value="AUO78800.1"/>
    <property type="molecule type" value="Genomic_DNA"/>
</dbReference>
<name>A0A2I6UFQ1_9CAUD</name>
<gene>
    <name evidence="1" type="ORF">vBKpnF48_175</name>
</gene>
<dbReference type="Proteomes" id="UP000240294">
    <property type="component" value="Genome"/>
</dbReference>
<evidence type="ECO:0000313" key="2">
    <source>
        <dbReference type="Proteomes" id="UP000240294"/>
    </source>
</evidence>
<sequence length="50" mass="5868">MFDTSPIELPEINDTVVFDKMEQRVLSITKSYEWSIGKAQLICWFEVDIT</sequence>